<protein>
    <submittedName>
        <fullName evidence="3">Uncharacterized protein</fullName>
    </submittedName>
</protein>
<gene>
    <name evidence="3" type="ORF">J7S33_27880</name>
    <name evidence="2" type="ORF">JOE68_005372</name>
</gene>
<dbReference type="Proteomes" id="UP000671828">
    <property type="component" value="Chromosome"/>
</dbReference>
<proteinExistence type="predicted"/>
<dbReference type="Proteomes" id="UP001195724">
    <property type="component" value="Unassembled WGS sequence"/>
</dbReference>
<keyword evidence="5" id="KW-1185">Reference proteome</keyword>
<evidence type="ECO:0000313" key="4">
    <source>
        <dbReference type="Proteomes" id="UP000671828"/>
    </source>
</evidence>
<evidence type="ECO:0000313" key="2">
    <source>
        <dbReference type="EMBL" id="MBM7814507.1"/>
    </source>
</evidence>
<dbReference type="EMBL" id="CP072788">
    <property type="protein sequence ID" value="QTR02805.1"/>
    <property type="molecule type" value="Genomic_DNA"/>
</dbReference>
<feature type="region of interest" description="Disordered" evidence="1">
    <location>
        <begin position="29"/>
        <end position="68"/>
    </location>
</feature>
<sequence length="68" mass="7160">MNVQSLWARTAEVGYAEVGYAAREHAAAGLSRAAGSPGVPPHRRTGRGRASLDRRPADHVRPCAKAAP</sequence>
<feature type="compositionally biased region" description="Basic and acidic residues" evidence="1">
    <location>
        <begin position="50"/>
        <end position="61"/>
    </location>
</feature>
<accession>A0A8T8HW40</accession>
<dbReference type="EMBL" id="JAFBCL010000001">
    <property type="protein sequence ID" value="MBM7814507.1"/>
    <property type="molecule type" value="Genomic_DNA"/>
</dbReference>
<reference evidence="2 5" key="1">
    <citation type="submission" date="2021-01" db="EMBL/GenBank/DDBJ databases">
        <title>Sequencing the genomes of 1000 actinobacteria strains.</title>
        <authorList>
            <person name="Klenk H.-P."/>
        </authorList>
    </citation>
    <scope>NUCLEOTIDE SEQUENCE [LARGE SCALE GENOMIC DNA]</scope>
    <source>
        <strain evidence="2 5">DSM 44581</strain>
    </source>
</reference>
<evidence type="ECO:0000313" key="3">
    <source>
        <dbReference type="EMBL" id="QTR02805.1"/>
    </source>
</evidence>
<evidence type="ECO:0000313" key="5">
    <source>
        <dbReference type="Proteomes" id="UP001195724"/>
    </source>
</evidence>
<evidence type="ECO:0000256" key="1">
    <source>
        <dbReference type="SAM" id="MobiDB-lite"/>
    </source>
</evidence>
<dbReference type="AlphaFoldDB" id="A0A8T8HW40"/>
<organism evidence="3 4">
    <name type="scientific">Saccharothrix algeriensis</name>
    <dbReference type="NCBI Taxonomy" id="173560"/>
    <lineage>
        <taxon>Bacteria</taxon>
        <taxon>Bacillati</taxon>
        <taxon>Actinomycetota</taxon>
        <taxon>Actinomycetes</taxon>
        <taxon>Pseudonocardiales</taxon>
        <taxon>Pseudonocardiaceae</taxon>
        <taxon>Saccharothrix</taxon>
    </lineage>
</organism>
<name>A0A8T8HW40_9PSEU</name>
<reference evidence="3" key="2">
    <citation type="submission" date="2021-04" db="EMBL/GenBank/DDBJ databases">
        <title>Saccharothrix algeriensis WGS.</title>
        <authorList>
            <person name="Stuskova K."/>
            <person name="Hakalova E."/>
            <person name="Tebbal A.B."/>
            <person name="Eichmeier A."/>
        </authorList>
    </citation>
    <scope>NUCLEOTIDE SEQUENCE</scope>
    <source>
        <strain evidence="3">NRRL B-24137</strain>
    </source>
</reference>
<dbReference type="RefSeq" id="WP_204845113.1">
    <property type="nucleotide sequence ID" value="NZ_JAFBCL010000001.1"/>
</dbReference>